<reference evidence="8" key="1">
    <citation type="journal article" date="2002" name="Science">
        <title>The draft genome of Ciona intestinalis: insights into chordate and vertebrate origins.</title>
        <authorList>
            <person name="Dehal P."/>
            <person name="Satou Y."/>
            <person name="Campbell R.K."/>
            <person name="Chapman J."/>
            <person name="Degnan B."/>
            <person name="De Tomaso A."/>
            <person name="Davidson B."/>
            <person name="Di Gregorio A."/>
            <person name="Gelpke M."/>
            <person name="Goodstein D.M."/>
            <person name="Harafuji N."/>
            <person name="Hastings K.E."/>
            <person name="Ho I."/>
            <person name="Hotta K."/>
            <person name="Huang W."/>
            <person name="Kawashima T."/>
            <person name="Lemaire P."/>
            <person name="Martinez D."/>
            <person name="Meinertzhagen I.A."/>
            <person name="Necula S."/>
            <person name="Nonaka M."/>
            <person name="Putnam N."/>
            <person name="Rash S."/>
            <person name="Saiga H."/>
            <person name="Satake M."/>
            <person name="Terry A."/>
            <person name="Yamada L."/>
            <person name="Wang H.G."/>
            <person name="Awazu S."/>
            <person name="Azumi K."/>
            <person name="Boore J."/>
            <person name="Branno M."/>
            <person name="Chin-Bow S."/>
            <person name="DeSantis R."/>
            <person name="Doyle S."/>
            <person name="Francino P."/>
            <person name="Keys D.N."/>
            <person name="Haga S."/>
            <person name="Hayashi H."/>
            <person name="Hino K."/>
            <person name="Imai K.S."/>
            <person name="Inaba K."/>
            <person name="Kano S."/>
            <person name="Kobayashi K."/>
            <person name="Kobayashi M."/>
            <person name="Lee B.I."/>
            <person name="Makabe K.W."/>
            <person name="Manohar C."/>
            <person name="Matassi G."/>
            <person name="Medina M."/>
            <person name="Mochizuki Y."/>
            <person name="Mount S."/>
            <person name="Morishita T."/>
            <person name="Miura S."/>
            <person name="Nakayama A."/>
            <person name="Nishizaka S."/>
            <person name="Nomoto H."/>
            <person name="Ohta F."/>
            <person name="Oishi K."/>
            <person name="Rigoutsos I."/>
            <person name="Sano M."/>
            <person name="Sasaki A."/>
            <person name="Sasakura Y."/>
            <person name="Shoguchi E."/>
            <person name="Shin-i T."/>
            <person name="Spagnuolo A."/>
            <person name="Stainier D."/>
            <person name="Suzuki M.M."/>
            <person name="Tassy O."/>
            <person name="Takatori N."/>
            <person name="Tokuoka M."/>
            <person name="Yagi K."/>
            <person name="Yoshizaki F."/>
            <person name="Wada S."/>
            <person name="Zhang C."/>
            <person name="Hyatt P.D."/>
            <person name="Larimer F."/>
            <person name="Detter C."/>
            <person name="Doggett N."/>
            <person name="Glavina T."/>
            <person name="Hawkins T."/>
            <person name="Richardson P."/>
            <person name="Lucas S."/>
            <person name="Kohara Y."/>
            <person name="Levine M."/>
            <person name="Satoh N."/>
            <person name="Rokhsar D.S."/>
        </authorList>
    </citation>
    <scope>NUCLEOTIDE SEQUENCE [LARGE SCALE GENOMIC DNA]</scope>
</reference>
<dbReference type="Proteomes" id="UP000008144">
    <property type="component" value="Chromosome 5"/>
</dbReference>
<dbReference type="InterPro" id="IPR027417">
    <property type="entry name" value="P-loop_NTPase"/>
</dbReference>
<dbReference type="PRINTS" id="PR00449">
    <property type="entry name" value="RASTRNSFRMNG"/>
</dbReference>
<evidence type="ECO:0000256" key="3">
    <source>
        <dbReference type="ARBA" id="ARBA00022741"/>
    </source>
</evidence>
<dbReference type="InParanoid" id="F6XV61"/>
<evidence type="ECO:0000313" key="8">
    <source>
        <dbReference type="Proteomes" id="UP000008144"/>
    </source>
</evidence>
<dbReference type="STRING" id="7719.ENSCINP00000022762"/>
<accession>F6XV61</accession>
<dbReference type="Ensembl" id="ENSCINT00000023008.2">
    <property type="protein sequence ID" value="ENSCINP00000022762.2"/>
    <property type="gene ID" value="ENSCING00000012090.2"/>
</dbReference>
<feature type="region of interest" description="Disordered" evidence="6">
    <location>
        <begin position="251"/>
        <end position="304"/>
    </location>
</feature>
<dbReference type="SUPFAM" id="SSF52540">
    <property type="entry name" value="P-loop containing nucleoside triphosphate hydrolases"/>
    <property type="match status" value="1"/>
</dbReference>
<reference evidence="7" key="2">
    <citation type="journal article" date="2008" name="Genome Biol.">
        <title>Improved genome assembly and evidence-based global gene model set for the chordate Ciona intestinalis: new insight into intron and operon populations.</title>
        <authorList>
            <person name="Satou Y."/>
            <person name="Mineta K."/>
            <person name="Ogasawara M."/>
            <person name="Sasakura Y."/>
            <person name="Shoguchi E."/>
            <person name="Ueno K."/>
            <person name="Yamada L."/>
            <person name="Matsumoto J."/>
            <person name="Wasserscheid J."/>
            <person name="Dewar K."/>
            <person name="Wiley G.B."/>
            <person name="Macmil S.L."/>
            <person name="Roe B.A."/>
            <person name="Zeller R.W."/>
            <person name="Hastings K.E."/>
            <person name="Lemaire P."/>
            <person name="Lindquist E."/>
            <person name="Endo T."/>
            <person name="Hotta K."/>
            <person name="Inaba K."/>
        </authorList>
    </citation>
    <scope>NUCLEOTIDE SEQUENCE [LARGE SCALE GENOMIC DNA]</scope>
    <source>
        <strain evidence="7">wild type</strain>
    </source>
</reference>
<dbReference type="HOGENOM" id="CLU_041217_9_7_1"/>
<feature type="region of interest" description="Disordered" evidence="6">
    <location>
        <begin position="212"/>
        <end position="236"/>
    </location>
</feature>
<evidence type="ECO:0000256" key="1">
    <source>
        <dbReference type="ARBA" id="ARBA00008344"/>
    </source>
</evidence>
<proteinExistence type="inferred from homology"/>
<reference evidence="7" key="3">
    <citation type="submission" date="2025-08" db="UniProtKB">
        <authorList>
            <consortium name="Ensembl"/>
        </authorList>
    </citation>
    <scope>IDENTIFICATION</scope>
</reference>
<dbReference type="FunCoup" id="F6XV61">
    <property type="interactions" value="1"/>
</dbReference>
<dbReference type="AlphaFoldDB" id="F6XV61"/>
<dbReference type="GO" id="GO:0005525">
    <property type="term" value="F:GTP binding"/>
    <property type="evidence" value="ECO:0007669"/>
    <property type="project" value="InterPro"/>
</dbReference>
<dbReference type="PROSITE" id="PS51421">
    <property type="entry name" value="RAS"/>
    <property type="match status" value="1"/>
</dbReference>
<evidence type="ECO:0000256" key="5">
    <source>
        <dbReference type="ARBA" id="ARBA00048098"/>
    </source>
</evidence>
<keyword evidence="3" id="KW-0547">Nucleotide-binding</keyword>
<dbReference type="GeneTree" id="ENSGT00940000169186"/>
<evidence type="ECO:0000256" key="6">
    <source>
        <dbReference type="SAM" id="MobiDB-lite"/>
    </source>
</evidence>
<dbReference type="Pfam" id="PF00071">
    <property type="entry name" value="Ras"/>
    <property type="match status" value="1"/>
</dbReference>
<organism evidence="7 8">
    <name type="scientific">Ciona intestinalis</name>
    <name type="common">Transparent sea squirt</name>
    <name type="synonym">Ascidia intestinalis</name>
    <dbReference type="NCBI Taxonomy" id="7719"/>
    <lineage>
        <taxon>Eukaryota</taxon>
        <taxon>Metazoa</taxon>
        <taxon>Chordata</taxon>
        <taxon>Tunicata</taxon>
        <taxon>Ascidiacea</taxon>
        <taxon>Phlebobranchia</taxon>
        <taxon>Cionidae</taxon>
        <taxon>Ciona</taxon>
    </lineage>
</organism>
<dbReference type="Gene3D" id="3.40.50.300">
    <property type="entry name" value="P-loop containing nucleotide triphosphate hydrolases"/>
    <property type="match status" value="1"/>
</dbReference>
<dbReference type="InterPro" id="IPR051065">
    <property type="entry name" value="Ras-related_GTPase"/>
</dbReference>
<dbReference type="PROSITE" id="PS51419">
    <property type="entry name" value="RAB"/>
    <property type="match status" value="1"/>
</dbReference>
<keyword evidence="8" id="KW-1185">Reference proteome</keyword>
<dbReference type="InterPro" id="IPR001806">
    <property type="entry name" value="Small_GTPase"/>
</dbReference>
<dbReference type="OMA" id="WITAEIC"/>
<keyword evidence="4" id="KW-0378">Hydrolase</keyword>
<feature type="compositionally biased region" description="Acidic residues" evidence="6">
    <location>
        <begin position="292"/>
        <end position="304"/>
    </location>
</feature>
<comment type="similarity">
    <text evidence="1">Belongs to the small GTPase superfamily. Ras family.</text>
</comment>
<name>F6XV61_CIOIN</name>
<evidence type="ECO:0000256" key="4">
    <source>
        <dbReference type="ARBA" id="ARBA00022801"/>
    </source>
</evidence>
<comment type="catalytic activity">
    <reaction evidence="5">
        <text>GTP + H2O = GDP + phosphate + H(+)</text>
        <dbReference type="Rhea" id="RHEA:19669"/>
        <dbReference type="ChEBI" id="CHEBI:15377"/>
        <dbReference type="ChEBI" id="CHEBI:15378"/>
        <dbReference type="ChEBI" id="CHEBI:37565"/>
        <dbReference type="ChEBI" id="CHEBI:43474"/>
        <dbReference type="ChEBI" id="CHEBI:58189"/>
        <dbReference type="EC" id="3.6.5.2"/>
    </reaction>
</comment>
<dbReference type="EMBL" id="EAAA01002234">
    <property type="status" value="NOT_ANNOTATED_CDS"/>
    <property type="molecule type" value="Genomic_DNA"/>
</dbReference>
<evidence type="ECO:0000256" key="2">
    <source>
        <dbReference type="ARBA" id="ARBA00011984"/>
    </source>
</evidence>
<evidence type="ECO:0000313" key="7">
    <source>
        <dbReference type="Ensembl" id="ENSCINP00000022762.2"/>
    </source>
</evidence>
<dbReference type="PANTHER" id="PTHR45704">
    <property type="entry name" value="RAS-LIKE FAMILY MEMBER 11"/>
    <property type="match status" value="1"/>
</dbReference>
<reference evidence="7" key="4">
    <citation type="submission" date="2025-09" db="UniProtKB">
        <authorList>
            <consortium name="Ensembl"/>
        </authorList>
    </citation>
    <scope>IDENTIFICATION</scope>
</reference>
<dbReference type="GO" id="GO:0003925">
    <property type="term" value="F:G protein activity"/>
    <property type="evidence" value="ECO:0007669"/>
    <property type="project" value="UniProtKB-EC"/>
</dbReference>
<dbReference type="EC" id="3.6.5.2" evidence="2"/>
<dbReference type="SMART" id="SM00173">
    <property type="entry name" value="RAS"/>
    <property type="match status" value="1"/>
</dbReference>
<dbReference type="SMART" id="SM00175">
    <property type="entry name" value="RAB"/>
    <property type="match status" value="1"/>
</dbReference>
<protein>
    <recommendedName>
        <fullName evidence="2">small monomeric GTPase</fullName>
        <ecNumber evidence="2">3.6.5.2</ecNumber>
    </recommendedName>
</protein>
<sequence>MRGTQQISDPRFIKLVIWGAKGVGKSALIVRFLTRRFIGEYLSGREITYQHEVNLSGEWITAEICDALPCTSLHKHLSTMTSHPDAYVIVYSVSERESFEYACSLMRDVRRCYNELQDEKVIPFVLVGNKSDLDHLREVSYVEGAEASETVTACSFAEASAAESFPETEELFKGVFRLAKTNNILTARAKEGIRSRRPSLKDVALMIKDHCKRQQSSTGEGWGKRKGEAFSPKLRKQSLTSKCKSVGALSELGSEGKAQQNDRNRNSPINKGLRHVHSLTGNGGSVSADEVSSPEDEFQSVDGI</sequence>